<feature type="region of interest" description="Disordered" evidence="1">
    <location>
        <begin position="221"/>
        <end position="240"/>
    </location>
</feature>
<feature type="domain" description="Hint" evidence="2">
    <location>
        <begin position="104"/>
        <end position="210"/>
    </location>
</feature>
<protein>
    <recommendedName>
        <fullName evidence="2">Hint domain-containing protein</fullName>
    </recommendedName>
</protein>
<reference evidence="3" key="1">
    <citation type="submission" date="2021-01" db="EMBL/GenBank/DDBJ databases">
        <title>Whole genome shotgun sequence of Virgisporangium aurantiacum NBRC 16421.</title>
        <authorList>
            <person name="Komaki H."/>
            <person name="Tamura T."/>
        </authorList>
    </citation>
    <scope>NUCLEOTIDE SEQUENCE</scope>
    <source>
        <strain evidence="3">NBRC 16421</strain>
    </source>
</reference>
<evidence type="ECO:0000313" key="4">
    <source>
        <dbReference type="Proteomes" id="UP000612585"/>
    </source>
</evidence>
<feature type="compositionally biased region" description="Low complexity" evidence="1">
    <location>
        <begin position="228"/>
        <end position="240"/>
    </location>
</feature>
<sequence>MAVADATSVGAEYSYDPFGRTTVSGDDAGNPTRFTGREDEGTDGLYYYRSRYYSATAGRFPSKDPIGLASGDTNPYRYVFNQPTVLTDPMGTKPSNSRGDCGQGNSFAAGTRVLMADGSTKPIEQVRVGDRVAAADPETGEKGARTVTATIVGDGEKTLIDVKVGDRGAVITATHGHPVWVDDDGRADTVAGRWIDARELRTGQWLKTSDGRLVQVAGTQARMRMPASTTSPSTTSTPTTWSLAVGRSSSTTVQRGRLRVKLRITSAVLPIRAR</sequence>
<dbReference type="PANTHER" id="PTHR32305:SF15">
    <property type="entry name" value="PROTEIN RHSA-RELATED"/>
    <property type="match status" value="1"/>
</dbReference>
<evidence type="ECO:0000259" key="2">
    <source>
        <dbReference type="SMART" id="SM00306"/>
    </source>
</evidence>
<comment type="caution">
    <text evidence="3">The sequence shown here is derived from an EMBL/GenBank/DDBJ whole genome shotgun (WGS) entry which is preliminary data.</text>
</comment>
<gene>
    <name evidence="3" type="ORF">Vau01_103230</name>
</gene>
<dbReference type="Pfam" id="PF07591">
    <property type="entry name" value="PT-HINT"/>
    <property type="match status" value="1"/>
</dbReference>
<dbReference type="NCBIfam" id="TIGR03696">
    <property type="entry name" value="Rhs_assc_core"/>
    <property type="match status" value="1"/>
</dbReference>
<accession>A0A8J3ZEV6</accession>
<proteinExistence type="predicted"/>
<dbReference type="PANTHER" id="PTHR32305">
    <property type="match status" value="1"/>
</dbReference>
<dbReference type="InterPro" id="IPR003587">
    <property type="entry name" value="Hint_dom_N"/>
</dbReference>
<dbReference type="EMBL" id="BOPG01000083">
    <property type="protein sequence ID" value="GIJ62807.1"/>
    <property type="molecule type" value="Genomic_DNA"/>
</dbReference>
<dbReference type="CDD" id="cd00081">
    <property type="entry name" value="Hint"/>
    <property type="match status" value="1"/>
</dbReference>
<organism evidence="3 4">
    <name type="scientific">Virgisporangium aurantiacum</name>
    <dbReference type="NCBI Taxonomy" id="175570"/>
    <lineage>
        <taxon>Bacteria</taxon>
        <taxon>Bacillati</taxon>
        <taxon>Actinomycetota</taxon>
        <taxon>Actinomycetes</taxon>
        <taxon>Micromonosporales</taxon>
        <taxon>Micromonosporaceae</taxon>
        <taxon>Virgisporangium</taxon>
    </lineage>
</organism>
<name>A0A8J3ZEV6_9ACTN</name>
<dbReference type="InterPro" id="IPR022385">
    <property type="entry name" value="Rhs_assc_core"/>
</dbReference>
<dbReference type="Gene3D" id="2.170.16.10">
    <property type="entry name" value="Hedgehog/Intein (Hint) domain"/>
    <property type="match status" value="1"/>
</dbReference>
<evidence type="ECO:0000256" key="1">
    <source>
        <dbReference type="SAM" id="MobiDB-lite"/>
    </source>
</evidence>
<keyword evidence="4" id="KW-1185">Reference proteome</keyword>
<dbReference type="Proteomes" id="UP000612585">
    <property type="component" value="Unassembled WGS sequence"/>
</dbReference>
<dbReference type="Gene3D" id="2.180.10.10">
    <property type="entry name" value="RHS repeat-associated core"/>
    <property type="match status" value="1"/>
</dbReference>
<dbReference type="SMART" id="SM00306">
    <property type="entry name" value="HintN"/>
    <property type="match status" value="1"/>
</dbReference>
<dbReference type="InterPro" id="IPR036844">
    <property type="entry name" value="Hint_dom_sf"/>
</dbReference>
<dbReference type="AlphaFoldDB" id="A0A8J3ZEV6"/>
<dbReference type="InterPro" id="IPR050708">
    <property type="entry name" value="T6SS_VgrG/RHS"/>
</dbReference>
<dbReference type="SUPFAM" id="SSF51294">
    <property type="entry name" value="Hedgehog/intein (Hint) domain"/>
    <property type="match status" value="1"/>
</dbReference>
<evidence type="ECO:0000313" key="3">
    <source>
        <dbReference type="EMBL" id="GIJ62807.1"/>
    </source>
</evidence>